<evidence type="ECO:0000313" key="3">
    <source>
        <dbReference type="Proteomes" id="UP000318681"/>
    </source>
</evidence>
<dbReference type="AlphaFoldDB" id="A0A558R6R2"/>
<keyword evidence="3" id="KW-1185">Reference proteome</keyword>
<feature type="signal peptide" evidence="1">
    <location>
        <begin position="1"/>
        <end position="24"/>
    </location>
</feature>
<proteinExistence type="predicted"/>
<keyword evidence="1" id="KW-0732">Signal</keyword>
<name>A0A558R6R2_9SPHN</name>
<dbReference type="Proteomes" id="UP000318681">
    <property type="component" value="Unassembled WGS sequence"/>
</dbReference>
<protein>
    <recommendedName>
        <fullName evidence="4">S-adenosyl-L-homocysteine hydrolase</fullName>
    </recommendedName>
</protein>
<dbReference type="PROSITE" id="PS51257">
    <property type="entry name" value="PROKAR_LIPOPROTEIN"/>
    <property type="match status" value="1"/>
</dbReference>
<feature type="chain" id="PRO_5022171297" description="S-adenosyl-L-homocysteine hydrolase" evidence="1">
    <location>
        <begin position="25"/>
        <end position="204"/>
    </location>
</feature>
<evidence type="ECO:0000313" key="2">
    <source>
        <dbReference type="EMBL" id="TVV75070.1"/>
    </source>
</evidence>
<evidence type="ECO:0008006" key="4">
    <source>
        <dbReference type="Google" id="ProtNLM"/>
    </source>
</evidence>
<evidence type="ECO:0000256" key="1">
    <source>
        <dbReference type="SAM" id="SignalP"/>
    </source>
</evidence>
<reference evidence="2 3" key="1">
    <citation type="submission" date="2019-07" db="EMBL/GenBank/DDBJ databases">
        <title>Sphingomonas solaris sp. nov., isolated from a solar panel from Boston, Massachusetts.</title>
        <authorList>
            <person name="Tanner K."/>
            <person name="Pascual J."/>
            <person name="Mancuso C."/>
            <person name="Pereto J."/>
            <person name="Khalil A."/>
            <person name="Vilanova C."/>
        </authorList>
    </citation>
    <scope>NUCLEOTIDE SEQUENCE [LARGE SCALE GENOMIC DNA]</scope>
    <source>
        <strain evidence="2 3">R4DWN</strain>
    </source>
</reference>
<gene>
    <name evidence="2" type="ORF">FOY91_08290</name>
</gene>
<dbReference type="EMBL" id="VNIM01000025">
    <property type="protein sequence ID" value="TVV75070.1"/>
    <property type="molecule type" value="Genomic_DNA"/>
</dbReference>
<dbReference type="OrthoDB" id="7473015at2"/>
<organism evidence="2 3">
    <name type="scientific">Alterirhizorhabdus solaris</name>
    <dbReference type="NCBI Taxonomy" id="2529389"/>
    <lineage>
        <taxon>Bacteria</taxon>
        <taxon>Pseudomonadati</taxon>
        <taxon>Pseudomonadota</taxon>
        <taxon>Alphaproteobacteria</taxon>
        <taxon>Sphingomonadales</taxon>
        <taxon>Rhizorhabdaceae</taxon>
        <taxon>Alterirhizorhabdus</taxon>
    </lineage>
</organism>
<comment type="caution">
    <text evidence="2">The sequence shown here is derived from an EMBL/GenBank/DDBJ whole genome shotgun (WGS) entry which is preliminary data.</text>
</comment>
<accession>A0A558R6R2</accession>
<dbReference type="RefSeq" id="WP_145149991.1">
    <property type="nucleotide sequence ID" value="NZ_VNIM01000025.1"/>
</dbReference>
<sequence length="204" mass="21174">MKMWERAAAACALFGLGLAAPAGAACWSTKERSAAQVRELQTMLMVASLRCRAAGIDITPDYNSFVRAARETIEGANLAIKTHFAAEGGSQADYDRFTTALANAYGDGQTDAATCAEAVETAHAATMTPTEMARLASARLFPRRLPGDTCAIPAEAATAPTIASAPVLRLPDDVIDALTVMARYGTPPAAAAASAPTQLATLTR</sequence>